<dbReference type="GO" id="GO:0005737">
    <property type="term" value="C:cytoplasm"/>
    <property type="evidence" value="ECO:0007669"/>
    <property type="project" value="UniProtKB-ARBA"/>
</dbReference>
<keyword evidence="9" id="KW-1185">Reference proteome</keyword>
<dbReference type="InterPro" id="IPR033749">
    <property type="entry name" value="Polyprenyl_synt_CS"/>
</dbReference>
<keyword evidence="5" id="KW-0460">Magnesium</keyword>
<gene>
    <name evidence="8" type="ORF">H0E82_07555</name>
</gene>
<evidence type="ECO:0000256" key="2">
    <source>
        <dbReference type="ARBA" id="ARBA00006706"/>
    </source>
</evidence>
<proteinExistence type="inferred from homology"/>
<evidence type="ECO:0000313" key="8">
    <source>
        <dbReference type="EMBL" id="NYZ62621.1"/>
    </source>
</evidence>
<dbReference type="EMBL" id="JACCJZ010000014">
    <property type="protein sequence ID" value="NYZ62621.1"/>
    <property type="molecule type" value="Genomic_DNA"/>
</dbReference>
<dbReference type="InterPro" id="IPR008949">
    <property type="entry name" value="Isoprenoid_synthase_dom_sf"/>
</dbReference>
<reference evidence="8 9" key="1">
    <citation type="submission" date="2020-07" db="EMBL/GenBank/DDBJ databases">
        <title>isolation of Luteimonas sp. SJ-16.</title>
        <authorList>
            <person name="Huang X.-X."/>
            <person name="Xu L."/>
            <person name="Sun J.-Q."/>
        </authorList>
    </citation>
    <scope>NUCLEOTIDE SEQUENCE [LARGE SCALE GENOMIC DNA]</scope>
    <source>
        <strain evidence="8 9">SJ-16</strain>
    </source>
</reference>
<dbReference type="PANTHER" id="PTHR43281">
    <property type="entry name" value="FARNESYL DIPHOSPHATE SYNTHASE"/>
    <property type="match status" value="1"/>
</dbReference>
<dbReference type="PROSITE" id="PS00444">
    <property type="entry name" value="POLYPRENYL_SYNTHASE_2"/>
    <property type="match status" value="1"/>
</dbReference>
<dbReference type="FunFam" id="1.10.600.10:FF:000001">
    <property type="entry name" value="Geranylgeranyl diphosphate synthase"/>
    <property type="match status" value="1"/>
</dbReference>
<evidence type="ECO:0000313" key="9">
    <source>
        <dbReference type="Proteomes" id="UP000589896"/>
    </source>
</evidence>
<dbReference type="Proteomes" id="UP000589896">
    <property type="component" value="Unassembled WGS sequence"/>
</dbReference>
<dbReference type="SFLD" id="SFLDG01017">
    <property type="entry name" value="Polyprenyl_Transferase_Like"/>
    <property type="match status" value="1"/>
</dbReference>
<keyword evidence="4" id="KW-0479">Metal-binding</keyword>
<dbReference type="PROSITE" id="PS00723">
    <property type="entry name" value="POLYPRENYL_SYNTHASE_1"/>
    <property type="match status" value="1"/>
</dbReference>
<evidence type="ECO:0000256" key="6">
    <source>
        <dbReference type="ARBA" id="ARBA00023229"/>
    </source>
</evidence>
<dbReference type="InterPro" id="IPR053378">
    <property type="entry name" value="Prenyl_diphosphate_synthase"/>
</dbReference>
<dbReference type="GO" id="GO:0046872">
    <property type="term" value="F:metal ion binding"/>
    <property type="evidence" value="ECO:0007669"/>
    <property type="project" value="UniProtKB-KW"/>
</dbReference>
<evidence type="ECO:0000256" key="7">
    <source>
        <dbReference type="RuleBase" id="RU004466"/>
    </source>
</evidence>
<dbReference type="RefSeq" id="WP_180544854.1">
    <property type="nucleotide sequence ID" value="NZ_JACCJZ010000014.1"/>
</dbReference>
<name>A0A7Z0QPU6_9GAMM</name>
<comment type="caution">
    <text evidence="8">The sequence shown here is derived from an EMBL/GenBank/DDBJ whole genome shotgun (WGS) entry which is preliminary data.</text>
</comment>
<evidence type="ECO:0000256" key="3">
    <source>
        <dbReference type="ARBA" id="ARBA00022679"/>
    </source>
</evidence>
<sequence length="309" mass="32055">MPEAAPAVDARAIAERIDSWRVRTDDALQRALDGCRDSEPRLLAAMRHAVLLGGKRMRPLLVHATAEAFGAAAGVADAPAAAVELVHAYSLVHDDLPAMDDDALRRGQPTVHVAFDEATAVLAGDALQTLAFSLLAATSAEATPVPPLTRLAMVEVLARASGAGGMCGGQALDLAATGNGSIRDVAALERLHALKTGALLRAAVALGALAAGVDTPTRARLDDFAAALGLAFQIRDDLLDVEGDRDTLGKTPGKDAAQDKATFPALLGLDASRARLETLALRMREALAPFGEAAAPLAELGRRAIERDH</sequence>
<dbReference type="GO" id="GO:0016114">
    <property type="term" value="P:terpenoid biosynthetic process"/>
    <property type="evidence" value="ECO:0007669"/>
    <property type="project" value="UniProtKB-ARBA"/>
</dbReference>
<organism evidence="8 9">
    <name type="scientific">Luteimonas deserti</name>
    <dbReference type="NCBI Taxonomy" id="2752306"/>
    <lineage>
        <taxon>Bacteria</taxon>
        <taxon>Pseudomonadati</taxon>
        <taxon>Pseudomonadota</taxon>
        <taxon>Gammaproteobacteria</taxon>
        <taxon>Lysobacterales</taxon>
        <taxon>Lysobacteraceae</taxon>
        <taxon>Luteimonas</taxon>
    </lineage>
</organism>
<comment type="cofactor">
    <cofactor evidence="1">
        <name>Mg(2+)</name>
        <dbReference type="ChEBI" id="CHEBI:18420"/>
    </cofactor>
</comment>
<keyword evidence="3 7" id="KW-0808">Transferase</keyword>
<dbReference type="PANTHER" id="PTHR43281:SF1">
    <property type="entry name" value="FARNESYL DIPHOSPHATE SYNTHASE"/>
    <property type="match status" value="1"/>
</dbReference>
<dbReference type="NCBIfam" id="NF045485">
    <property type="entry name" value="FPPsyn"/>
    <property type="match status" value="1"/>
</dbReference>
<comment type="similarity">
    <text evidence="2 7">Belongs to the FPP/GGPP synthase family.</text>
</comment>
<dbReference type="InterPro" id="IPR000092">
    <property type="entry name" value="Polyprenyl_synt"/>
</dbReference>
<evidence type="ECO:0000256" key="5">
    <source>
        <dbReference type="ARBA" id="ARBA00022842"/>
    </source>
</evidence>
<accession>A0A7Z0QPU6</accession>
<dbReference type="GO" id="GO:0008654">
    <property type="term" value="P:phospholipid biosynthetic process"/>
    <property type="evidence" value="ECO:0007669"/>
    <property type="project" value="UniProtKB-ARBA"/>
</dbReference>
<dbReference type="Gene3D" id="1.10.600.10">
    <property type="entry name" value="Farnesyl Diphosphate Synthase"/>
    <property type="match status" value="1"/>
</dbReference>
<dbReference type="GO" id="GO:0004659">
    <property type="term" value="F:prenyltransferase activity"/>
    <property type="evidence" value="ECO:0007669"/>
    <property type="project" value="InterPro"/>
</dbReference>
<keyword evidence="6" id="KW-0414">Isoprene biosynthesis</keyword>
<evidence type="ECO:0000256" key="1">
    <source>
        <dbReference type="ARBA" id="ARBA00001946"/>
    </source>
</evidence>
<dbReference type="SFLD" id="SFLDS00005">
    <property type="entry name" value="Isoprenoid_Synthase_Type_I"/>
    <property type="match status" value="1"/>
</dbReference>
<dbReference type="AlphaFoldDB" id="A0A7Z0QPU6"/>
<dbReference type="Pfam" id="PF00348">
    <property type="entry name" value="polyprenyl_synt"/>
    <property type="match status" value="1"/>
</dbReference>
<protein>
    <submittedName>
        <fullName evidence="8">Polyprenyl synthetase family protein</fullName>
    </submittedName>
</protein>
<dbReference type="CDD" id="cd00685">
    <property type="entry name" value="Trans_IPPS_HT"/>
    <property type="match status" value="1"/>
</dbReference>
<dbReference type="SUPFAM" id="SSF48576">
    <property type="entry name" value="Terpenoid synthases"/>
    <property type="match status" value="1"/>
</dbReference>
<evidence type="ECO:0000256" key="4">
    <source>
        <dbReference type="ARBA" id="ARBA00022723"/>
    </source>
</evidence>